<gene>
    <name evidence="2" type="ORF">IQ241_07005</name>
</gene>
<evidence type="ECO:0000313" key="2">
    <source>
        <dbReference type="EMBL" id="MBE9077047.1"/>
    </source>
</evidence>
<reference evidence="2" key="1">
    <citation type="submission" date="2020-10" db="EMBL/GenBank/DDBJ databases">
        <authorList>
            <person name="Castelo-Branco R."/>
            <person name="Eusebio N."/>
            <person name="Adriana R."/>
            <person name="Vieira A."/>
            <person name="Brugerolle De Fraissinette N."/>
            <person name="Rezende De Castro R."/>
            <person name="Schneider M.P."/>
            <person name="Vasconcelos V."/>
            <person name="Leao P.N."/>
        </authorList>
    </citation>
    <scope>NUCLEOTIDE SEQUENCE</scope>
    <source>
        <strain evidence="2">LEGE 07310</strain>
    </source>
</reference>
<keyword evidence="3" id="KW-1185">Reference proteome</keyword>
<dbReference type="AlphaFoldDB" id="A0A8J7DB02"/>
<keyword evidence="1" id="KW-0812">Transmembrane</keyword>
<feature type="transmembrane region" description="Helical" evidence="1">
    <location>
        <begin position="44"/>
        <end position="64"/>
    </location>
</feature>
<dbReference type="RefSeq" id="WP_193905710.1">
    <property type="nucleotide sequence ID" value="NZ_JADEXG010000012.1"/>
</dbReference>
<keyword evidence="1" id="KW-0472">Membrane</keyword>
<dbReference type="EMBL" id="JADEXG010000012">
    <property type="protein sequence ID" value="MBE9077047.1"/>
    <property type="molecule type" value="Genomic_DNA"/>
</dbReference>
<sequence>MVRFLLVLIPAVLVLAIAILSVQNATPVALRFLTFRSVALPFGLWLSFGLVLGLVGTAILLLLFRDSPKRPNSRY</sequence>
<accession>A0A8J7DB02</accession>
<dbReference type="Proteomes" id="UP000636505">
    <property type="component" value="Unassembled WGS sequence"/>
</dbReference>
<comment type="caution">
    <text evidence="2">The sequence shown here is derived from an EMBL/GenBank/DDBJ whole genome shotgun (WGS) entry which is preliminary data.</text>
</comment>
<name>A0A8J7DB02_9CYAN</name>
<evidence type="ECO:0000256" key="1">
    <source>
        <dbReference type="SAM" id="Phobius"/>
    </source>
</evidence>
<protein>
    <submittedName>
        <fullName evidence="2">DUF1049 domain-containing protein</fullName>
    </submittedName>
</protein>
<organism evidence="2 3">
    <name type="scientific">Vasconcelosia minhoensis LEGE 07310</name>
    <dbReference type="NCBI Taxonomy" id="915328"/>
    <lineage>
        <taxon>Bacteria</taxon>
        <taxon>Bacillati</taxon>
        <taxon>Cyanobacteriota</taxon>
        <taxon>Cyanophyceae</taxon>
        <taxon>Nodosilineales</taxon>
        <taxon>Cymatolegaceae</taxon>
        <taxon>Vasconcelosia</taxon>
        <taxon>Vasconcelosia minhoensis</taxon>
    </lineage>
</organism>
<keyword evidence="1" id="KW-1133">Transmembrane helix</keyword>
<evidence type="ECO:0000313" key="3">
    <source>
        <dbReference type="Proteomes" id="UP000636505"/>
    </source>
</evidence>
<proteinExistence type="predicted"/>